<evidence type="ECO:0000313" key="1">
    <source>
        <dbReference type="EMBL" id="ORE87341.1"/>
    </source>
</evidence>
<protein>
    <submittedName>
        <fullName evidence="1">Putative Deoxyribodipyrimidine photolyase-related protein</fullName>
    </submittedName>
</protein>
<dbReference type="Gene3D" id="1.10.579.10">
    <property type="entry name" value="DNA Cyclobutane Dipyrimidine Photolyase, subunit A, domain 3"/>
    <property type="match status" value="1"/>
</dbReference>
<dbReference type="Gene3D" id="1.10.10.1710">
    <property type="entry name" value="Deoxyribodipyrimidine photolyase-related"/>
    <property type="match status" value="1"/>
</dbReference>
<dbReference type="EMBL" id="AQQV01000002">
    <property type="protein sequence ID" value="ORE87341.1"/>
    <property type="molecule type" value="Genomic_DNA"/>
</dbReference>
<dbReference type="InterPro" id="IPR014729">
    <property type="entry name" value="Rossmann-like_a/b/a_fold"/>
</dbReference>
<comment type="caution">
    <text evidence="1">The sequence shown here is derived from an EMBL/GenBank/DDBJ whole genome shotgun (WGS) entry which is preliminary data.</text>
</comment>
<dbReference type="Gene3D" id="3.40.50.620">
    <property type="entry name" value="HUPs"/>
    <property type="match status" value="1"/>
</dbReference>
<sequence length="508" mass="58390">MRRLYVVLGDQLDLESVLDEAFDPAQDALWMAESEEEARRTWSHKARIVYFIAAMRHFREALRQRGMPLHYRQADYATESSSLAALLAADIQRLKPQQVVLMRPGDWHVRETLRAAIEACAAACIEREDPHFMTTPEQFADWAQGRKSLRMEYFYRELRRKHALLIDADGQPEGGRWNFDADNRAAFGADGPGWVPEPETFEPDAITREVIAEIEAHYADHPGSTAHFDWPVTRDQALQALEDFVDQRLASFGHFQDAMWLGQPYLYHSRLSAALNLHLLNPREVIEAALASPARHQSLAAVEGFVRQILGWREYVRGLYWLRMPGWLEENSLQAEQPLPSFYWNGETDMACLADALGQTLKFGYAHHIQRLMVTGLYALLLGVRPHEVHAWYHAVYVDAVEWVELPNTLGMSQFVDGGVLASKPYVASGAYISRMSNACRECRFDPRLAEGESACPITTLYWDFLDRHQARFENHPRMRMQLRNLARKDVSERQRIRAQAQQLRDSV</sequence>
<evidence type="ECO:0000313" key="2">
    <source>
        <dbReference type="Proteomes" id="UP000192342"/>
    </source>
</evidence>
<keyword evidence="2" id="KW-1185">Reference proteome</keyword>
<dbReference type="InterPro" id="IPR052551">
    <property type="entry name" value="UV-DNA_repair_photolyase"/>
</dbReference>
<dbReference type="Pfam" id="PF04244">
    <property type="entry name" value="DPRP"/>
    <property type="match status" value="1"/>
</dbReference>
<organism evidence="1 2">
    <name type="scientific">Oceanococcus atlanticus</name>
    <dbReference type="NCBI Taxonomy" id="1317117"/>
    <lineage>
        <taxon>Bacteria</taxon>
        <taxon>Pseudomonadati</taxon>
        <taxon>Pseudomonadota</taxon>
        <taxon>Gammaproteobacteria</taxon>
        <taxon>Chromatiales</taxon>
        <taxon>Oceanococcaceae</taxon>
        <taxon>Oceanococcus</taxon>
    </lineage>
</organism>
<keyword evidence="1" id="KW-0456">Lyase</keyword>
<dbReference type="SUPFAM" id="SSF48173">
    <property type="entry name" value="Cryptochrome/photolyase FAD-binding domain"/>
    <property type="match status" value="1"/>
</dbReference>
<dbReference type="Proteomes" id="UP000192342">
    <property type="component" value="Unassembled WGS sequence"/>
</dbReference>
<dbReference type="PANTHER" id="PTHR38657:SF1">
    <property type="entry name" value="SLR1343 PROTEIN"/>
    <property type="match status" value="1"/>
</dbReference>
<dbReference type="InterPro" id="IPR007357">
    <property type="entry name" value="PhrB-like"/>
</dbReference>
<dbReference type="PANTHER" id="PTHR38657">
    <property type="entry name" value="SLR1343 PROTEIN"/>
    <property type="match status" value="1"/>
</dbReference>
<dbReference type="GO" id="GO:0016829">
    <property type="term" value="F:lyase activity"/>
    <property type="evidence" value="ECO:0007669"/>
    <property type="project" value="UniProtKB-KW"/>
</dbReference>
<gene>
    <name evidence="1" type="ORF">ATO7_09877</name>
</gene>
<dbReference type="STRING" id="1317117.ATO7_09877"/>
<accession>A0A1Y1SEI1</accession>
<name>A0A1Y1SEI1_9GAMM</name>
<reference evidence="1 2" key="1">
    <citation type="submission" date="2013-04" db="EMBL/GenBank/DDBJ databases">
        <title>Oceanococcus atlanticus 22II-S10r2 Genome Sequencing.</title>
        <authorList>
            <person name="Lai Q."/>
            <person name="Li G."/>
            <person name="Shao Z."/>
        </authorList>
    </citation>
    <scope>NUCLEOTIDE SEQUENCE [LARGE SCALE GENOMIC DNA]</scope>
    <source>
        <strain evidence="1 2">22II-S10r2</strain>
    </source>
</reference>
<dbReference type="InterPro" id="IPR036134">
    <property type="entry name" value="Crypto/Photolyase_FAD-like_sf"/>
</dbReference>
<proteinExistence type="predicted"/>
<dbReference type="OrthoDB" id="5288100at2"/>
<dbReference type="AlphaFoldDB" id="A0A1Y1SEI1"/>
<dbReference type="RefSeq" id="WP_083561584.1">
    <property type="nucleotide sequence ID" value="NZ_AQQV01000002.1"/>
</dbReference>
<dbReference type="Gene3D" id="1.25.40.80">
    <property type="match status" value="1"/>
</dbReference>